<organism evidence="1 2">
    <name type="scientific">Wickerhamomyces pijperi</name>
    <name type="common">Yeast</name>
    <name type="synonym">Pichia pijperi</name>
    <dbReference type="NCBI Taxonomy" id="599730"/>
    <lineage>
        <taxon>Eukaryota</taxon>
        <taxon>Fungi</taxon>
        <taxon>Dikarya</taxon>
        <taxon>Ascomycota</taxon>
        <taxon>Saccharomycotina</taxon>
        <taxon>Saccharomycetes</taxon>
        <taxon>Phaffomycetales</taxon>
        <taxon>Wickerhamomycetaceae</taxon>
        <taxon>Wickerhamomyces</taxon>
    </lineage>
</organism>
<sequence>MKFNSRQDSNILSSNTEERYLGIFNSSRTPKLDDVSSTTVTVPQTLYISNIMVPEDQVYWTCWAPEKVTFHVKPN</sequence>
<comment type="caution">
    <text evidence="1">The sequence shown here is derived from an EMBL/GenBank/DDBJ whole genome shotgun (WGS) entry which is preliminary data.</text>
</comment>
<evidence type="ECO:0000313" key="1">
    <source>
        <dbReference type="EMBL" id="KAH3677158.1"/>
    </source>
</evidence>
<keyword evidence="2" id="KW-1185">Reference proteome</keyword>
<accession>A0A9P8PRN2</accession>
<gene>
    <name evidence="1" type="ORF">WICPIJ_009027</name>
</gene>
<dbReference type="AlphaFoldDB" id="A0A9P8PRN2"/>
<proteinExistence type="predicted"/>
<protein>
    <submittedName>
        <fullName evidence="1">Uncharacterized protein</fullName>
    </submittedName>
</protein>
<dbReference type="EMBL" id="JAEUBG010005189">
    <property type="protein sequence ID" value="KAH3677158.1"/>
    <property type="molecule type" value="Genomic_DNA"/>
</dbReference>
<name>A0A9P8PRN2_WICPI</name>
<reference evidence="1" key="1">
    <citation type="journal article" date="2021" name="Open Biol.">
        <title>Shared evolutionary footprints suggest mitochondrial oxidative damage underlies multiple complex I losses in fungi.</title>
        <authorList>
            <person name="Schikora-Tamarit M.A."/>
            <person name="Marcet-Houben M."/>
            <person name="Nosek J."/>
            <person name="Gabaldon T."/>
        </authorList>
    </citation>
    <scope>NUCLEOTIDE SEQUENCE</scope>
    <source>
        <strain evidence="1">CBS2887</strain>
    </source>
</reference>
<reference evidence="1" key="2">
    <citation type="submission" date="2021-01" db="EMBL/GenBank/DDBJ databases">
        <authorList>
            <person name="Schikora-Tamarit M.A."/>
        </authorList>
    </citation>
    <scope>NUCLEOTIDE SEQUENCE</scope>
    <source>
        <strain evidence="1">CBS2887</strain>
    </source>
</reference>
<evidence type="ECO:0000313" key="2">
    <source>
        <dbReference type="Proteomes" id="UP000774326"/>
    </source>
</evidence>
<dbReference type="Proteomes" id="UP000774326">
    <property type="component" value="Unassembled WGS sequence"/>
</dbReference>